<dbReference type="Proteomes" id="UP000663722">
    <property type="component" value="Chromosome"/>
</dbReference>
<sequence>MVLPMFAARGRASGMRSQAEPGNEEFLVFGNVSFFFSEKLTVISDQLSVFTFC</sequence>
<gene>
    <name evidence="1" type="ORF">dnm_036070</name>
</gene>
<evidence type="ECO:0000313" key="1">
    <source>
        <dbReference type="EMBL" id="QTA87573.1"/>
    </source>
</evidence>
<dbReference type="AlphaFoldDB" id="A0A975BLW1"/>
<dbReference type="EMBL" id="CP061800">
    <property type="protein sequence ID" value="QTA87573.1"/>
    <property type="molecule type" value="Genomic_DNA"/>
</dbReference>
<name>A0A975BLW1_9BACT</name>
<dbReference type="KEGG" id="dmm:dnm_036070"/>
<accession>A0A975BLW1</accession>
<reference evidence="1" key="1">
    <citation type="journal article" date="2021" name="Microb. Physiol.">
        <title>Proteogenomic Insights into the Physiology of Marine, Sulfate-Reducing, Filamentous Desulfonema limicola and Desulfonema magnum.</title>
        <authorList>
            <person name="Schnaars V."/>
            <person name="Wohlbrand L."/>
            <person name="Scheve S."/>
            <person name="Hinrichs C."/>
            <person name="Reinhardt R."/>
            <person name="Rabus R."/>
        </authorList>
    </citation>
    <scope>NUCLEOTIDE SEQUENCE</scope>
    <source>
        <strain evidence="1">4be13</strain>
    </source>
</reference>
<keyword evidence="2" id="KW-1185">Reference proteome</keyword>
<evidence type="ECO:0000313" key="2">
    <source>
        <dbReference type="Proteomes" id="UP000663722"/>
    </source>
</evidence>
<proteinExistence type="predicted"/>
<protein>
    <submittedName>
        <fullName evidence="1">Uncharacterized protein</fullName>
    </submittedName>
</protein>
<organism evidence="1 2">
    <name type="scientific">Desulfonema magnum</name>
    <dbReference type="NCBI Taxonomy" id="45655"/>
    <lineage>
        <taxon>Bacteria</taxon>
        <taxon>Pseudomonadati</taxon>
        <taxon>Thermodesulfobacteriota</taxon>
        <taxon>Desulfobacteria</taxon>
        <taxon>Desulfobacterales</taxon>
        <taxon>Desulfococcaceae</taxon>
        <taxon>Desulfonema</taxon>
    </lineage>
</organism>